<comment type="caution">
    <text evidence="1">The sequence shown here is derived from an EMBL/GenBank/DDBJ whole genome shotgun (WGS) entry which is preliminary data.</text>
</comment>
<keyword evidence="2" id="KW-1185">Reference proteome</keyword>
<reference evidence="1 2" key="1">
    <citation type="submission" date="2017-05" db="EMBL/GenBank/DDBJ databases">
        <authorList>
            <person name="Varghese N."/>
            <person name="Submissions S."/>
        </authorList>
    </citation>
    <scope>NUCLEOTIDE SEQUENCE [LARGE SCALE GENOMIC DNA]</scope>
    <source>
        <strain evidence="1 2">DSM 25457</strain>
    </source>
</reference>
<dbReference type="EMBL" id="FXUG01000001">
    <property type="protein sequence ID" value="SMP40362.1"/>
    <property type="molecule type" value="Genomic_DNA"/>
</dbReference>
<organism evidence="1 2">
    <name type="scientific">Neorhodopirellula lusitana</name>
    <dbReference type="NCBI Taxonomy" id="445327"/>
    <lineage>
        <taxon>Bacteria</taxon>
        <taxon>Pseudomonadati</taxon>
        <taxon>Planctomycetota</taxon>
        <taxon>Planctomycetia</taxon>
        <taxon>Pirellulales</taxon>
        <taxon>Pirellulaceae</taxon>
        <taxon>Neorhodopirellula</taxon>
    </lineage>
</organism>
<dbReference type="Proteomes" id="UP001158067">
    <property type="component" value="Unassembled WGS sequence"/>
</dbReference>
<protein>
    <submittedName>
        <fullName evidence="1">Uncharacterized protein</fullName>
    </submittedName>
</protein>
<proteinExistence type="predicted"/>
<name>A0ABY1PS95_9BACT</name>
<sequence>MGSPVILDDSTKDSRDFSREFFRRCIARAARWARPTVRCPLGLATLSFDSPQSHLAALQAYAWVRIAEVTESLTVWGGQPEFSKFTGFDFAGSTFPTLRGDANANNVDYSICRSLARLVDVALPHANRPTSIVIAKPPFSQH</sequence>
<evidence type="ECO:0000313" key="1">
    <source>
        <dbReference type="EMBL" id="SMP40362.1"/>
    </source>
</evidence>
<accession>A0ABY1PS95</accession>
<gene>
    <name evidence="1" type="ORF">SAMN06265222_101431</name>
</gene>
<evidence type="ECO:0000313" key="2">
    <source>
        <dbReference type="Proteomes" id="UP001158067"/>
    </source>
</evidence>